<keyword evidence="2" id="KW-1185">Reference proteome</keyword>
<dbReference type="AlphaFoldDB" id="A0A1P9WYL5"/>
<organism evidence="1 2">
    <name type="scientific">Spirosoma montaniterrae</name>
    <dbReference type="NCBI Taxonomy" id="1178516"/>
    <lineage>
        <taxon>Bacteria</taxon>
        <taxon>Pseudomonadati</taxon>
        <taxon>Bacteroidota</taxon>
        <taxon>Cytophagia</taxon>
        <taxon>Cytophagales</taxon>
        <taxon>Cytophagaceae</taxon>
        <taxon>Spirosoma</taxon>
    </lineage>
</organism>
<dbReference type="EMBL" id="CP014263">
    <property type="protein sequence ID" value="AQG80470.1"/>
    <property type="molecule type" value="Genomic_DNA"/>
</dbReference>
<sequence>MTYTVEVTSKHALSMLKSMEKAGMLTVRKERNRSIKQKKLSTAQQHAWNSIQQGLAEVKKFEDGTITLSTADDFLADWEKEIQAQSE</sequence>
<accession>A0A1P9WYL5</accession>
<name>A0A1P9WYL5_9BACT</name>
<protein>
    <submittedName>
        <fullName evidence="1">Uncharacterized protein</fullName>
    </submittedName>
</protein>
<reference evidence="1 2" key="1">
    <citation type="submission" date="2016-01" db="EMBL/GenBank/DDBJ databases">
        <authorList>
            <person name="Oliw E.H."/>
        </authorList>
    </citation>
    <scope>NUCLEOTIDE SEQUENCE [LARGE SCALE GENOMIC DNA]</scope>
    <source>
        <strain evidence="1 2">DY10</strain>
    </source>
</reference>
<evidence type="ECO:0000313" key="2">
    <source>
        <dbReference type="Proteomes" id="UP000187941"/>
    </source>
</evidence>
<dbReference type="KEGG" id="smon:AWR27_14750"/>
<proteinExistence type="predicted"/>
<gene>
    <name evidence="1" type="ORF">AWR27_14750</name>
</gene>
<dbReference type="Proteomes" id="UP000187941">
    <property type="component" value="Chromosome"/>
</dbReference>
<evidence type="ECO:0000313" key="1">
    <source>
        <dbReference type="EMBL" id="AQG80470.1"/>
    </source>
</evidence>
<dbReference type="STRING" id="1178516.AWR27_14750"/>